<keyword evidence="2" id="KW-0297">G-protein coupled receptor</keyword>
<keyword evidence="5" id="KW-1133">Transmembrane helix</keyword>
<dbReference type="PANTHER" id="PTHR24238">
    <property type="entry name" value="G-PROTEIN COUPLED RECEPTOR"/>
    <property type="match status" value="1"/>
</dbReference>
<accession>A0A914WKT2</accession>
<keyword evidence="3" id="KW-0675">Receptor</keyword>
<keyword evidence="5" id="KW-0812">Transmembrane</keyword>
<feature type="transmembrane region" description="Helical" evidence="5">
    <location>
        <begin position="53"/>
        <end position="76"/>
    </location>
</feature>
<dbReference type="SUPFAM" id="SSF81321">
    <property type="entry name" value="Family A G protein-coupled receptor-like"/>
    <property type="match status" value="1"/>
</dbReference>
<reference evidence="7" key="1">
    <citation type="submission" date="2022-11" db="UniProtKB">
        <authorList>
            <consortium name="WormBaseParasite"/>
        </authorList>
    </citation>
    <scope>IDENTIFICATION</scope>
</reference>
<keyword evidence="6" id="KW-1185">Reference proteome</keyword>
<comment type="subcellular location">
    <subcellularLocation>
        <location evidence="1">Membrane</location>
        <topology evidence="1">Multi-pass membrane protein</topology>
    </subcellularLocation>
</comment>
<protein>
    <submittedName>
        <fullName evidence="7">G-protein coupled receptors family 1 profile domain-containing protein</fullName>
    </submittedName>
</protein>
<keyword evidence="4" id="KW-0807">Transducer</keyword>
<evidence type="ECO:0000256" key="1">
    <source>
        <dbReference type="ARBA" id="ARBA00004141"/>
    </source>
</evidence>
<evidence type="ECO:0000313" key="7">
    <source>
        <dbReference type="WBParaSite" id="PSAMB.scaffold457size50439.g6104.t1"/>
    </source>
</evidence>
<feature type="transmembrane region" description="Helical" evidence="5">
    <location>
        <begin position="16"/>
        <end position="41"/>
    </location>
</feature>
<dbReference type="WBParaSite" id="PSAMB.scaffold457size50439.g6104.t1">
    <property type="protein sequence ID" value="PSAMB.scaffold457size50439.g6104.t1"/>
    <property type="gene ID" value="PSAMB.scaffold457size50439.g6104"/>
</dbReference>
<dbReference type="GO" id="GO:0008188">
    <property type="term" value="F:neuropeptide receptor activity"/>
    <property type="evidence" value="ECO:0007669"/>
    <property type="project" value="TreeGrafter"/>
</dbReference>
<evidence type="ECO:0000256" key="4">
    <source>
        <dbReference type="ARBA" id="ARBA00023224"/>
    </source>
</evidence>
<dbReference type="Gene3D" id="1.20.1070.10">
    <property type="entry name" value="Rhodopsin 7-helix transmembrane proteins"/>
    <property type="match status" value="1"/>
</dbReference>
<dbReference type="PANTHER" id="PTHR24238:SF76">
    <property type="entry name" value="G_PROTEIN_RECEP_F1_2 DOMAIN-CONTAINING PROTEIN"/>
    <property type="match status" value="1"/>
</dbReference>
<dbReference type="AlphaFoldDB" id="A0A914WKT2"/>
<dbReference type="Proteomes" id="UP000887566">
    <property type="component" value="Unplaced"/>
</dbReference>
<feature type="transmembrane region" description="Helical" evidence="5">
    <location>
        <begin position="268"/>
        <end position="291"/>
    </location>
</feature>
<feature type="transmembrane region" description="Helical" evidence="5">
    <location>
        <begin position="241"/>
        <end position="262"/>
    </location>
</feature>
<feature type="transmembrane region" description="Helical" evidence="5">
    <location>
        <begin position="128"/>
        <end position="147"/>
    </location>
</feature>
<organism evidence="6 7">
    <name type="scientific">Plectus sambesii</name>
    <dbReference type="NCBI Taxonomy" id="2011161"/>
    <lineage>
        <taxon>Eukaryota</taxon>
        <taxon>Metazoa</taxon>
        <taxon>Ecdysozoa</taxon>
        <taxon>Nematoda</taxon>
        <taxon>Chromadorea</taxon>
        <taxon>Plectida</taxon>
        <taxon>Plectina</taxon>
        <taxon>Plectoidea</taxon>
        <taxon>Plectidae</taxon>
        <taxon>Plectus</taxon>
    </lineage>
</organism>
<evidence type="ECO:0000256" key="3">
    <source>
        <dbReference type="ARBA" id="ARBA00023170"/>
    </source>
</evidence>
<feature type="transmembrane region" description="Helical" evidence="5">
    <location>
        <begin position="96"/>
        <end position="116"/>
    </location>
</feature>
<name>A0A914WKT2_9BILA</name>
<evidence type="ECO:0000313" key="6">
    <source>
        <dbReference type="Proteomes" id="UP000887566"/>
    </source>
</evidence>
<evidence type="ECO:0000256" key="2">
    <source>
        <dbReference type="ARBA" id="ARBA00023040"/>
    </source>
</evidence>
<feature type="transmembrane region" description="Helical" evidence="5">
    <location>
        <begin position="184"/>
        <end position="206"/>
    </location>
</feature>
<keyword evidence="5" id="KW-0472">Membrane</keyword>
<dbReference type="GO" id="GO:0005886">
    <property type="term" value="C:plasma membrane"/>
    <property type="evidence" value="ECO:0007669"/>
    <property type="project" value="TreeGrafter"/>
</dbReference>
<sequence>MNASDWYDLPLDGEDFFAGLSLIVLALFFIFLYAIVAFVMFRGSDETVGFRYLFSAAISGILLLFNYGVWPGLVILTKSEITTKSMRPWVQMYLDWAWFAMCYHYTVIAWSRFIAITYPSYFRQQTQLYSYSVCACCYAAALVQVLSTHFQSWYVTFYYEPSAYGMLAENFEKYLNDGLSMFFFIYHLIMMSLPFVFYTLAIIFLIKHKRSVNASHLLRRQATNTSTSTHHSKQHFIEMRLIAPCVFNTVLFIFGQILITLGTGEGKWATWSVMVLFCANPAVNPILLLVFSSAIRERTFDLLRNALVIKERPYSTINHRHTSSKTNCTALSNVKLSDASRSATSSQTFLTLEARGIVTENSYLMHQTTDV</sequence>
<proteinExistence type="predicted"/>
<evidence type="ECO:0000256" key="5">
    <source>
        <dbReference type="SAM" id="Phobius"/>
    </source>
</evidence>